<dbReference type="AlphaFoldDB" id="A0A1G2B843"/>
<organism evidence="1 2">
    <name type="scientific">Candidatus Kerfeldbacteria bacterium RIFCSPHIGHO2_12_FULL_48_17</name>
    <dbReference type="NCBI Taxonomy" id="1798542"/>
    <lineage>
        <taxon>Bacteria</taxon>
        <taxon>Candidatus Kerfeldiibacteriota</taxon>
    </lineage>
</organism>
<comment type="caution">
    <text evidence="1">The sequence shown here is derived from an EMBL/GenBank/DDBJ whole genome shotgun (WGS) entry which is preliminary data.</text>
</comment>
<reference evidence="1 2" key="1">
    <citation type="journal article" date="2016" name="Nat. Commun.">
        <title>Thousands of microbial genomes shed light on interconnected biogeochemical processes in an aquifer system.</title>
        <authorList>
            <person name="Anantharaman K."/>
            <person name="Brown C.T."/>
            <person name="Hug L.A."/>
            <person name="Sharon I."/>
            <person name="Castelle C.J."/>
            <person name="Probst A.J."/>
            <person name="Thomas B.C."/>
            <person name="Singh A."/>
            <person name="Wilkins M.J."/>
            <person name="Karaoz U."/>
            <person name="Brodie E.L."/>
            <person name="Williams K.H."/>
            <person name="Hubbard S.S."/>
            <person name="Banfield J.F."/>
        </authorList>
    </citation>
    <scope>NUCLEOTIDE SEQUENCE [LARGE SCALE GENOMIC DNA]</scope>
</reference>
<dbReference type="STRING" id="1798542.A3F54_02995"/>
<evidence type="ECO:0000313" key="1">
    <source>
        <dbReference type="EMBL" id="OGY85354.1"/>
    </source>
</evidence>
<protein>
    <submittedName>
        <fullName evidence="1">Uncharacterized protein</fullName>
    </submittedName>
</protein>
<evidence type="ECO:0000313" key="2">
    <source>
        <dbReference type="Proteomes" id="UP000176952"/>
    </source>
</evidence>
<name>A0A1G2B843_9BACT</name>
<proteinExistence type="predicted"/>
<gene>
    <name evidence="1" type="ORF">A3F54_02995</name>
</gene>
<dbReference type="Proteomes" id="UP000176952">
    <property type="component" value="Unassembled WGS sequence"/>
</dbReference>
<dbReference type="EMBL" id="MHKD01000002">
    <property type="protein sequence ID" value="OGY85354.1"/>
    <property type="molecule type" value="Genomic_DNA"/>
</dbReference>
<accession>A0A1G2B843</accession>
<sequence>MSDGVMKKIPVRNIKPDATIKIQGEEIPVLKSVHVENFLFLDVLIHGQKKTVLKEKPLTATQKIERAIAGSALSDCIRQYGKIKKFAWNEITLQNKKIIPMALYIEILNKALRQYEETGVHAEYEPPVEPVFGAFQQHYRYSFYETAQKHLQGFLPKVGYLYHPVNDTLTEVMETVDVRFEQIGDALEHWDELASEERTVLKKNLQAFIRGLIALADETGHILDLGAEDDSILHAARVIISRELRPIILYVQHPFIVPWKLVSGQKKNHLPILEQKPSLRLHPQVQKSLEKEPEWKNDILGRRLRQASYLEGFLGSLTQLKIWLEQV</sequence>